<accession>A0A2J8IWI2</accession>
<evidence type="ECO:0000313" key="2">
    <source>
        <dbReference type="EMBL" id="PNI14880.1"/>
    </source>
</evidence>
<dbReference type="EMBL" id="NBAG03000568">
    <property type="protein sequence ID" value="PNI14880.1"/>
    <property type="molecule type" value="Genomic_DNA"/>
</dbReference>
<proteinExistence type="predicted"/>
<evidence type="ECO:0000256" key="1">
    <source>
        <dbReference type="SAM" id="MobiDB-lite"/>
    </source>
</evidence>
<name>A0A2J8IWI2_PANTR</name>
<comment type="caution">
    <text evidence="2">The sequence shown here is derived from an EMBL/GenBank/DDBJ whole genome shotgun (WGS) entry which is preliminary data.</text>
</comment>
<feature type="non-terminal residue" evidence="2">
    <location>
        <position position="1"/>
    </location>
</feature>
<gene>
    <name evidence="2" type="ORF">CK820_G0052513</name>
</gene>
<evidence type="ECO:0000313" key="3">
    <source>
        <dbReference type="Proteomes" id="UP000236370"/>
    </source>
</evidence>
<feature type="compositionally biased region" description="Polar residues" evidence="1">
    <location>
        <begin position="57"/>
        <end position="69"/>
    </location>
</feature>
<dbReference type="Proteomes" id="UP000236370">
    <property type="component" value="Unassembled WGS sequence"/>
</dbReference>
<dbReference type="AlphaFoldDB" id="A0A2J8IWI2"/>
<reference evidence="2 3" key="1">
    <citation type="submission" date="2017-12" db="EMBL/GenBank/DDBJ databases">
        <title>High-resolution comparative analysis of great ape genomes.</title>
        <authorList>
            <person name="Pollen A."/>
            <person name="Hastie A."/>
            <person name="Hormozdiari F."/>
            <person name="Dougherty M."/>
            <person name="Liu R."/>
            <person name="Chaisson M."/>
            <person name="Hoppe E."/>
            <person name="Hill C."/>
            <person name="Pang A."/>
            <person name="Hillier L."/>
            <person name="Baker C."/>
            <person name="Armstrong J."/>
            <person name="Shendure J."/>
            <person name="Paten B."/>
            <person name="Wilson R."/>
            <person name="Chao H."/>
            <person name="Schneider V."/>
            <person name="Ventura M."/>
            <person name="Kronenberg Z."/>
            <person name="Murali S."/>
            <person name="Gordon D."/>
            <person name="Cantsilieris S."/>
            <person name="Munson K."/>
            <person name="Nelson B."/>
            <person name="Raja A."/>
            <person name="Underwood J."/>
            <person name="Diekhans M."/>
            <person name="Fiddes I."/>
            <person name="Haussler D."/>
            <person name="Eichler E."/>
        </authorList>
    </citation>
    <scope>NUCLEOTIDE SEQUENCE [LARGE SCALE GENOMIC DNA]</scope>
    <source>
        <strain evidence="2">Yerkes chimp pedigree #C0471</strain>
    </source>
</reference>
<sequence length="69" mass="7313">SAAGMGASGAPQPPNILLLLMDDRGRHCSQDGYPSAMASTPPTPTPETPTHRRRSWAASQTRSSSCRSF</sequence>
<protein>
    <submittedName>
        <fullName evidence="2">GALNS isoform 3</fullName>
    </submittedName>
</protein>
<feature type="region of interest" description="Disordered" evidence="1">
    <location>
        <begin position="24"/>
        <end position="69"/>
    </location>
</feature>
<organism evidence="2 3">
    <name type="scientific">Pan troglodytes</name>
    <name type="common">Chimpanzee</name>
    <dbReference type="NCBI Taxonomy" id="9598"/>
    <lineage>
        <taxon>Eukaryota</taxon>
        <taxon>Metazoa</taxon>
        <taxon>Chordata</taxon>
        <taxon>Craniata</taxon>
        <taxon>Vertebrata</taxon>
        <taxon>Euteleostomi</taxon>
        <taxon>Mammalia</taxon>
        <taxon>Eutheria</taxon>
        <taxon>Euarchontoglires</taxon>
        <taxon>Primates</taxon>
        <taxon>Haplorrhini</taxon>
        <taxon>Catarrhini</taxon>
        <taxon>Hominidae</taxon>
        <taxon>Pan</taxon>
    </lineage>
</organism>